<dbReference type="InterPro" id="IPR029000">
    <property type="entry name" value="Cyclophilin-like_dom_sf"/>
</dbReference>
<dbReference type="Pfam" id="PF19200">
    <property type="entry name" value="MupG_N"/>
    <property type="match status" value="1"/>
</dbReference>
<name>A0A2V3Y6M9_9FIRM</name>
<feature type="domain" description="6-phospho-N-acetylmuramidase C-terminal" evidence="1">
    <location>
        <begin position="240"/>
        <end position="335"/>
    </location>
</feature>
<reference evidence="3 4" key="1">
    <citation type="submission" date="2018-05" db="EMBL/GenBank/DDBJ databases">
        <title>Genomic Encyclopedia of Type Strains, Phase IV (KMG-IV): sequencing the most valuable type-strain genomes for metagenomic binning, comparative biology and taxonomic classification.</title>
        <authorList>
            <person name="Goeker M."/>
        </authorList>
    </citation>
    <scope>NUCLEOTIDE SEQUENCE [LARGE SCALE GENOMIC DNA]</scope>
    <source>
        <strain evidence="3 4">DSM 24995</strain>
    </source>
</reference>
<sequence>MFGVTISLTEKTPSELTGYLEKMKRLNADVVFASVQIPEENAETVKENLFQTGAYIREHMQEFVVDVSPRTFRNFSADELKQAGVTGLRIDNGMKAQEIVRLSEAFKIVLNASTIDDEQIGELKDAGYRGDFEAWYNYYPRKNTGLDIRYFVRKNEWLFSRGIETAVFIAGDKEMRGTIFEGLPTLEAHRTMPPLQAYLEMKHLYGIEKVILGDFGLQPDTFGKLEELFGSGIIRLCTENTEEKSILNMIHHNRVDVAADVLRSNEYRRVNRRQFEPGRTGARPRGTITIDNTGYGRYMGEMQIVLTELDADERVNVVSRVAERELGLLEYIKDYEYPFVLTEE</sequence>
<protein>
    <recommendedName>
        <fullName evidence="5">Outer surface protein</fullName>
    </recommendedName>
</protein>
<proteinExistence type="predicted"/>
<dbReference type="Gene3D" id="2.40.100.10">
    <property type="entry name" value="Cyclophilin-like"/>
    <property type="match status" value="1"/>
</dbReference>
<dbReference type="InterPro" id="IPR043797">
    <property type="entry name" value="MupG_N"/>
</dbReference>
<feature type="domain" description="6-phospho-N-acetylmuramidase N-terminal" evidence="2">
    <location>
        <begin position="3"/>
        <end position="225"/>
    </location>
</feature>
<dbReference type="Proteomes" id="UP000248057">
    <property type="component" value="Unassembled WGS sequence"/>
</dbReference>
<keyword evidence="4" id="KW-1185">Reference proteome</keyword>
<evidence type="ECO:0000313" key="4">
    <source>
        <dbReference type="Proteomes" id="UP000248057"/>
    </source>
</evidence>
<dbReference type="InterPro" id="IPR043894">
    <property type="entry name" value="MupG_C"/>
</dbReference>
<evidence type="ECO:0000259" key="1">
    <source>
        <dbReference type="Pfam" id="PF05913"/>
    </source>
</evidence>
<organism evidence="3 4">
    <name type="scientific">Hungatella effluvii</name>
    <dbReference type="NCBI Taxonomy" id="1096246"/>
    <lineage>
        <taxon>Bacteria</taxon>
        <taxon>Bacillati</taxon>
        <taxon>Bacillota</taxon>
        <taxon>Clostridia</taxon>
        <taxon>Lachnospirales</taxon>
        <taxon>Lachnospiraceae</taxon>
        <taxon>Hungatella</taxon>
    </lineage>
</organism>
<dbReference type="Gene3D" id="3.20.20.70">
    <property type="entry name" value="Aldolase class I"/>
    <property type="match status" value="1"/>
</dbReference>
<comment type="caution">
    <text evidence="3">The sequence shown here is derived from an EMBL/GenBank/DDBJ whole genome shotgun (WGS) entry which is preliminary data.</text>
</comment>
<dbReference type="RefSeq" id="WP_110322978.1">
    <property type="nucleotide sequence ID" value="NZ_QJKD01000005.1"/>
</dbReference>
<dbReference type="EMBL" id="QJKD01000005">
    <property type="protein sequence ID" value="PXX53645.1"/>
    <property type="molecule type" value="Genomic_DNA"/>
</dbReference>
<dbReference type="InterPro" id="IPR013785">
    <property type="entry name" value="Aldolase_TIM"/>
</dbReference>
<accession>A0A2V3Y6M9</accession>
<dbReference type="InterPro" id="IPR008589">
    <property type="entry name" value="MupG"/>
</dbReference>
<evidence type="ECO:0008006" key="5">
    <source>
        <dbReference type="Google" id="ProtNLM"/>
    </source>
</evidence>
<evidence type="ECO:0000313" key="3">
    <source>
        <dbReference type="EMBL" id="PXX53645.1"/>
    </source>
</evidence>
<dbReference type="SUPFAM" id="SSF51445">
    <property type="entry name" value="(Trans)glycosidases"/>
    <property type="match status" value="1"/>
</dbReference>
<dbReference type="PANTHER" id="PTHR38435:SF2">
    <property type="entry name" value="DUF871 DOMAIN-CONTAINING PROTEIN"/>
    <property type="match status" value="1"/>
</dbReference>
<dbReference type="Pfam" id="PF05913">
    <property type="entry name" value="MupG_C"/>
    <property type="match status" value="1"/>
</dbReference>
<dbReference type="InterPro" id="IPR017853">
    <property type="entry name" value="GH"/>
</dbReference>
<dbReference type="PANTHER" id="PTHR38435">
    <property type="match status" value="1"/>
</dbReference>
<dbReference type="GeneID" id="86061529"/>
<evidence type="ECO:0000259" key="2">
    <source>
        <dbReference type="Pfam" id="PF19200"/>
    </source>
</evidence>
<dbReference type="AlphaFoldDB" id="A0A2V3Y6M9"/>
<dbReference type="SUPFAM" id="SSF50891">
    <property type="entry name" value="Cyclophilin-like"/>
    <property type="match status" value="1"/>
</dbReference>
<gene>
    <name evidence="3" type="ORF">DFR60_105134</name>
</gene>